<keyword evidence="8" id="KW-0175">Coiled coil</keyword>
<name>A0A1X7U795_AMPQE</name>
<feature type="domain" description="TRAF-type" evidence="9">
    <location>
        <begin position="118"/>
        <end position="175"/>
    </location>
</feature>
<dbReference type="Pfam" id="PF02176">
    <property type="entry name" value="zf-TRAF"/>
    <property type="match status" value="2"/>
</dbReference>
<keyword evidence="5 7" id="KW-0863">Zinc-finger</keyword>
<dbReference type="AlphaFoldDB" id="A0A1X7U795"/>
<dbReference type="EnsemblMetazoa" id="Aqu2.1.23635_001">
    <property type="protein sequence ID" value="Aqu2.1.23635_001"/>
    <property type="gene ID" value="Aqu2.1.23635"/>
</dbReference>
<dbReference type="eggNOG" id="KOG0297">
    <property type="taxonomic scope" value="Eukaryota"/>
</dbReference>
<evidence type="ECO:0000256" key="1">
    <source>
        <dbReference type="ARBA" id="ARBA00004496"/>
    </source>
</evidence>
<feature type="coiled-coil region" evidence="8">
    <location>
        <begin position="169"/>
        <end position="213"/>
    </location>
</feature>
<dbReference type="InParanoid" id="A0A1X7U795"/>
<protein>
    <recommendedName>
        <fullName evidence="9">TRAF-type domain-containing protein</fullName>
    </recommendedName>
</protein>
<keyword evidence="3 7" id="KW-0479">Metal-binding</keyword>
<dbReference type="PANTHER" id="PTHR10131:SF94">
    <property type="entry name" value="TNF RECEPTOR-ASSOCIATED FACTOR 4"/>
    <property type="match status" value="1"/>
</dbReference>
<dbReference type="InterPro" id="IPR008974">
    <property type="entry name" value="TRAF-like"/>
</dbReference>
<feature type="zinc finger region" description="TRAF-type" evidence="7">
    <location>
        <begin position="62"/>
        <end position="109"/>
    </location>
</feature>
<evidence type="ECO:0000256" key="4">
    <source>
        <dbReference type="ARBA" id="ARBA00022737"/>
    </source>
</evidence>
<proteinExistence type="predicted"/>
<dbReference type="SUPFAM" id="SSF49599">
    <property type="entry name" value="TRAF domain-like"/>
    <property type="match status" value="3"/>
</dbReference>
<evidence type="ECO:0000313" key="10">
    <source>
        <dbReference type="EnsemblMetazoa" id="Aqu2.1.23635_001"/>
    </source>
</evidence>
<keyword evidence="4" id="KW-0677">Repeat</keyword>
<organism evidence="10">
    <name type="scientific">Amphimedon queenslandica</name>
    <name type="common">Sponge</name>
    <dbReference type="NCBI Taxonomy" id="400682"/>
    <lineage>
        <taxon>Eukaryota</taxon>
        <taxon>Metazoa</taxon>
        <taxon>Porifera</taxon>
        <taxon>Demospongiae</taxon>
        <taxon>Heteroscleromorpha</taxon>
        <taxon>Haplosclerida</taxon>
        <taxon>Niphatidae</taxon>
        <taxon>Amphimedon</taxon>
    </lineage>
</organism>
<keyword evidence="2" id="KW-0963">Cytoplasm</keyword>
<reference evidence="10" key="1">
    <citation type="submission" date="2017-05" db="UniProtKB">
        <authorList>
            <consortium name="EnsemblMetazoa"/>
        </authorList>
    </citation>
    <scope>IDENTIFICATION</scope>
</reference>
<feature type="zinc finger region" description="TRAF-type" evidence="7">
    <location>
        <begin position="118"/>
        <end position="175"/>
    </location>
</feature>
<dbReference type="Pfam" id="PF21355">
    <property type="entry name" value="TRAF-mep_MATH"/>
    <property type="match status" value="1"/>
</dbReference>
<dbReference type="GO" id="GO:0008270">
    <property type="term" value="F:zinc ion binding"/>
    <property type="evidence" value="ECO:0007669"/>
    <property type="project" value="UniProtKB-KW"/>
</dbReference>
<evidence type="ECO:0000256" key="3">
    <source>
        <dbReference type="ARBA" id="ARBA00022723"/>
    </source>
</evidence>
<dbReference type="PANTHER" id="PTHR10131">
    <property type="entry name" value="TNF RECEPTOR ASSOCIATED FACTOR"/>
    <property type="match status" value="1"/>
</dbReference>
<dbReference type="Gene3D" id="3.30.40.10">
    <property type="entry name" value="Zinc/RING finger domain, C3HC4 (zinc finger)"/>
    <property type="match status" value="2"/>
</dbReference>
<dbReference type="Gene3D" id="2.60.210.10">
    <property type="entry name" value="Apoptosis, Tumor Necrosis Factor Receptor Associated Protein 2, Chain A"/>
    <property type="match status" value="1"/>
</dbReference>
<accession>A0A1X7U795</accession>
<dbReference type="GO" id="GO:0005737">
    <property type="term" value="C:cytoplasm"/>
    <property type="evidence" value="ECO:0007669"/>
    <property type="project" value="UniProtKB-SubCell"/>
</dbReference>
<dbReference type="InterPro" id="IPR049342">
    <property type="entry name" value="TRAF1-6_MATH_dom"/>
</dbReference>
<evidence type="ECO:0000256" key="8">
    <source>
        <dbReference type="SAM" id="Coils"/>
    </source>
</evidence>
<comment type="subcellular location">
    <subcellularLocation>
        <location evidence="1">Cytoplasm</location>
    </subcellularLocation>
</comment>
<evidence type="ECO:0000259" key="9">
    <source>
        <dbReference type="PROSITE" id="PS50145"/>
    </source>
</evidence>
<evidence type="ECO:0000256" key="2">
    <source>
        <dbReference type="ARBA" id="ARBA00022490"/>
    </source>
</evidence>
<evidence type="ECO:0000256" key="7">
    <source>
        <dbReference type="PROSITE-ProRule" id="PRU00207"/>
    </source>
</evidence>
<feature type="domain" description="TRAF-type" evidence="9">
    <location>
        <begin position="62"/>
        <end position="109"/>
    </location>
</feature>
<dbReference type="OrthoDB" id="1630758at2759"/>
<dbReference type="GO" id="GO:0043122">
    <property type="term" value="P:regulation of canonical NF-kappaB signal transduction"/>
    <property type="evidence" value="ECO:0007669"/>
    <property type="project" value="TreeGrafter"/>
</dbReference>
<dbReference type="InterPro" id="IPR001293">
    <property type="entry name" value="Znf_TRAF"/>
</dbReference>
<dbReference type="InterPro" id="IPR013083">
    <property type="entry name" value="Znf_RING/FYVE/PHD"/>
</dbReference>
<evidence type="ECO:0000256" key="6">
    <source>
        <dbReference type="ARBA" id="ARBA00022833"/>
    </source>
</evidence>
<keyword evidence="6 7" id="KW-0862">Zinc</keyword>
<dbReference type="PROSITE" id="PS50145">
    <property type="entry name" value="ZF_TRAF"/>
    <property type="match status" value="2"/>
</dbReference>
<sequence>MATDGEFGGYSYDFAEIPPDDTVCRICTLVARDPQQVTCCYKIYSRPVCGCQWVGPIRDIGSHIKADCQYQRVYCPNKCGQKVMRGSLEMHMTGSCTEYFVNCQYCKRKGRYLLINSSHLDECPDLPIQCSNEACGEMIPRRSLASHKETCPKALVPCQYNTVGCNKKIKREEQESHNDEALKEHLEATMKKIDTAMKKIDTAMKKIDTAMKKIEVLCQTNQVIKLSQYREKKDSNEDWYGPCFYTSPGGYKMPLNVLANGQGTSKGTHVSFFVCLMAGEYDDSLEWPFQGEVTVELLNQLEDQNHKKITIQYNESTEGPCKNGSNPNRAELKDGGGGGSYLMKSWSITQLLTVSI</sequence>
<evidence type="ECO:0000256" key="5">
    <source>
        <dbReference type="ARBA" id="ARBA00022771"/>
    </source>
</evidence>